<dbReference type="PROSITE" id="PS50893">
    <property type="entry name" value="ABC_TRANSPORTER_2"/>
    <property type="match status" value="1"/>
</dbReference>
<dbReference type="Pfam" id="PF00571">
    <property type="entry name" value="CBS"/>
    <property type="match status" value="1"/>
</dbReference>
<dbReference type="GO" id="GO:0016020">
    <property type="term" value="C:membrane"/>
    <property type="evidence" value="ECO:0007669"/>
    <property type="project" value="InterPro"/>
</dbReference>
<protein>
    <submittedName>
        <fullName evidence="8">Glycine betaine/L-proline ABC transporter ATP-binding protein</fullName>
    </submittedName>
</protein>
<dbReference type="InterPro" id="IPR046342">
    <property type="entry name" value="CBS_dom_sf"/>
</dbReference>
<comment type="caution">
    <text evidence="8">The sequence shown here is derived from an EMBL/GenBank/DDBJ whole genome shotgun (WGS) entry which is preliminary data.</text>
</comment>
<name>A0A3N6P9D5_9CYAN</name>
<dbReference type="SMART" id="SM00382">
    <property type="entry name" value="AAA"/>
    <property type="match status" value="1"/>
</dbReference>
<dbReference type="Proteomes" id="UP000269154">
    <property type="component" value="Unassembled WGS sequence"/>
</dbReference>
<organism evidence="8 9">
    <name type="scientific">Okeania hirsuta</name>
    <dbReference type="NCBI Taxonomy" id="1458930"/>
    <lineage>
        <taxon>Bacteria</taxon>
        <taxon>Bacillati</taxon>
        <taxon>Cyanobacteriota</taxon>
        <taxon>Cyanophyceae</taxon>
        <taxon>Oscillatoriophycideae</taxon>
        <taxon>Oscillatoriales</taxon>
        <taxon>Microcoleaceae</taxon>
        <taxon>Okeania</taxon>
    </lineage>
</organism>
<dbReference type="InterPro" id="IPR017871">
    <property type="entry name" value="ABC_transporter-like_CS"/>
</dbReference>
<evidence type="ECO:0000256" key="4">
    <source>
        <dbReference type="ARBA" id="ARBA00022840"/>
    </source>
</evidence>
<feature type="domain" description="ABC transporter" evidence="7">
    <location>
        <begin position="28"/>
        <end position="265"/>
    </location>
</feature>
<dbReference type="GO" id="GO:0006865">
    <property type="term" value="P:amino acid transport"/>
    <property type="evidence" value="ECO:0007669"/>
    <property type="project" value="UniProtKB-KW"/>
</dbReference>
<dbReference type="PROSITE" id="PS00211">
    <property type="entry name" value="ABC_TRANSPORTER_1"/>
    <property type="match status" value="1"/>
</dbReference>
<keyword evidence="6" id="KW-0129">CBS domain</keyword>
<dbReference type="SUPFAM" id="SSF54631">
    <property type="entry name" value="CBS-domain pair"/>
    <property type="match status" value="1"/>
</dbReference>
<evidence type="ECO:0000313" key="9">
    <source>
        <dbReference type="Proteomes" id="UP000269154"/>
    </source>
</evidence>
<proteinExistence type="inferred from homology"/>
<dbReference type="FunFam" id="3.40.50.300:FF:000201">
    <property type="entry name" value="Glycine betaine/L-proline ABC transporter ATP-binding protein"/>
    <property type="match status" value="1"/>
</dbReference>
<dbReference type="RefSeq" id="WP_124144599.1">
    <property type="nucleotide sequence ID" value="NZ_CAWOKI010000029.1"/>
</dbReference>
<dbReference type="SUPFAM" id="SSF52540">
    <property type="entry name" value="P-loop containing nucleoside triphosphate hydrolases"/>
    <property type="match status" value="1"/>
</dbReference>
<evidence type="ECO:0000259" key="7">
    <source>
        <dbReference type="PROSITE" id="PS50893"/>
    </source>
</evidence>
<dbReference type="Pfam" id="PF00005">
    <property type="entry name" value="ABC_tran"/>
    <property type="match status" value="1"/>
</dbReference>
<evidence type="ECO:0000256" key="2">
    <source>
        <dbReference type="ARBA" id="ARBA00022448"/>
    </source>
</evidence>
<dbReference type="InterPro" id="IPR003439">
    <property type="entry name" value="ABC_transporter-like_ATP-bd"/>
</dbReference>
<keyword evidence="9" id="KW-1185">Reference proteome</keyword>
<sequence>MPPKIIIKNLIKIYGKKHLAALKLFREGKTRDYILQSTGNVLGLADISLEINQGEIFVLMGLSGSGKSTLARCINRLIHPTSGHIYIDDEDVAHVGETRMREIRLNKVSMVFQRFGLFPHKTVAENVEYGLKVRGVERINRRQKALETLEVVGLAKWADYKPTSLSGGMQQRVGLARALATDAEILLMDEAFSALDPLTRGEMQDELLRLQKELHKTIVFISHDIQEALKLGDRIAVMKAGAIVQLGTPEELLTQPKNDYITAFIQEVNPAQFITVGSIINQTASLRIGQDSVGSGLKKMLDHNLQVMYVLDQQNKPVGLVKKEHLETSLKQEKEDIMGVIETDFPIIDVSAHLGNIFHLYKQGFPLAVVDEEKEFKGMVEASDVLTSLGRQTTQEKLPTP</sequence>
<accession>A0A3N6P9D5</accession>
<dbReference type="PANTHER" id="PTHR43869:SF1">
    <property type="entry name" value="GLYCINE BETAINE_PROLINE BETAINE TRANSPORT SYSTEM ATP-BINDING PROTEIN PROV"/>
    <property type="match status" value="1"/>
</dbReference>
<dbReference type="PANTHER" id="PTHR43869">
    <property type="entry name" value="GLYCINE BETAINE/PROLINE BETAINE TRANSPORT SYSTEM ATP-BINDING PROTEIN PROV"/>
    <property type="match status" value="1"/>
</dbReference>
<dbReference type="NCBIfam" id="TIGR01186">
    <property type="entry name" value="proV"/>
    <property type="match status" value="1"/>
</dbReference>
<keyword evidence="5" id="KW-0029">Amino-acid transport</keyword>
<dbReference type="InterPro" id="IPR000644">
    <property type="entry name" value="CBS_dom"/>
</dbReference>
<evidence type="ECO:0000256" key="1">
    <source>
        <dbReference type="ARBA" id="ARBA00005417"/>
    </source>
</evidence>
<evidence type="ECO:0000256" key="5">
    <source>
        <dbReference type="ARBA" id="ARBA00022970"/>
    </source>
</evidence>
<dbReference type="InterPro" id="IPR005892">
    <property type="entry name" value="Gly-betaine_transp_ATP-bd"/>
</dbReference>
<keyword evidence="4 8" id="KW-0067">ATP-binding</keyword>
<dbReference type="EMBL" id="RCBY01000016">
    <property type="protein sequence ID" value="RQH52720.1"/>
    <property type="molecule type" value="Genomic_DNA"/>
</dbReference>
<dbReference type="InterPro" id="IPR051921">
    <property type="entry name" value="ABC_osmolyte_uptake_ATP-bind"/>
</dbReference>
<gene>
    <name evidence="8" type="ORF">D5R40_04850</name>
</gene>
<dbReference type="GO" id="GO:0016887">
    <property type="term" value="F:ATP hydrolysis activity"/>
    <property type="evidence" value="ECO:0007669"/>
    <property type="project" value="InterPro"/>
</dbReference>
<dbReference type="GO" id="GO:0005524">
    <property type="term" value="F:ATP binding"/>
    <property type="evidence" value="ECO:0007669"/>
    <property type="project" value="UniProtKB-KW"/>
</dbReference>
<dbReference type="GO" id="GO:0031460">
    <property type="term" value="P:glycine betaine transport"/>
    <property type="evidence" value="ECO:0007669"/>
    <property type="project" value="InterPro"/>
</dbReference>
<keyword evidence="3" id="KW-0547">Nucleotide-binding</keyword>
<evidence type="ECO:0000256" key="6">
    <source>
        <dbReference type="ARBA" id="ARBA00023122"/>
    </source>
</evidence>
<dbReference type="OrthoDB" id="9804199at2"/>
<dbReference type="Gene3D" id="3.40.50.300">
    <property type="entry name" value="P-loop containing nucleotide triphosphate hydrolases"/>
    <property type="match status" value="1"/>
</dbReference>
<dbReference type="InterPro" id="IPR003593">
    <property type="entry name" value="AAA+_ATPase"/>
</dbReference>
<dbReference type="InterPro" id="IPR027417">
    <property type="entry name" value="P-loop_NTPase"/>
</dbReference>
<dbReference type="Gene3D" id="3.10.580.10">
    <property type="entry name" value="CBS-domain"/>
    <property type="match status" value="1"/>
</dbReference>
<comment type="similarity">
    <text evidence="1">Belongs to the ABC transporter superfamily.</text>
</comment>
<dbReference type="AlphaFoldDB" id="A0A3N6P9D5"/>
<reference evidence="8 9" key="1">
    <citation type="journal article" date="2018" name="ACS Chem. Biol.">
        <title>Ketoreductase domain dysfunction expands chemodiversity: malyngamide biosynthesis in the cyanobacterium Okeania hirsuta.</title>
        <authorList>
            <person name="Moss N.A."/>
            <person name="Leao T."/>
            <person name="Rankin M."/>
            <person name="McCullough T.M."/>
            <person name="Qu P."/>
            <person name="Korobeynikov A."/>
            <person name="Smith J.L."/>
            <person name="Gerwick L."/>
            <person name="Gerwick W.H."/>
        </authorList>
    </citation>
    <scope>NUCLEOTIDE SEQUENCE [LARGE SCALE GENOMIC DNA]</scope>
    <source>
        <strain evidence="8 9">PAB10Feb10-1</strain>
    </source>
</reference>
<dbReference type="GO" id="GO:0006970">
    <property type="term" value="P:response to osmotic stress"/>
    <property type="evidence" value="ECO:0007669"/>
    <property type="project" value="UniProtKB-ARBA"/>
</dbReference>
<evidence type="ECO:0000313" key="8">
    <source>
        <dbReference type="EMBL" id="RQH52720.1"/>
    </source>
</evidence>
<keyword evidence="2" id="KW-0813">Transport</keyword>
<evidence type="ECO:0000256" key="3">
    <source>
        <dbReference type="ARBA" id="ARBA00022741"/>
    </source>
</evidence>